<dbReference type="Pfam" id="PF01094">
    <property type="entry name" value="ANF_receptor"/>
    <property type="match status" value="1"/>
</dbReference>
<gene>
    <name evidence="14" type="ORF">F4561_000791</name>
</gene>
<name>A0A7W7W0U3_9ACTN</name>
<evidence type="ECO:0000256" key="1">
    <source>
        <dbReference type="ARBA" id="ARBA00004370"/>
    </source>
</evidence>
<keyword evidence="14" id="KW-0723">Serine/threonine-protein kinase</keyword>
<evidence type="ECO:0000256" key="5">
    <source>
        <dbReference type="ARBA" id="ARBA00022729"/>
    </source>
</evidence>
<protein>
    <submittedName>
        <fullName evidence="14">Serine/threonine protein kinase</fullName>
    </submittedName>
</protein>
<keyword evidence="6 11" id="KW-0547">Nucleotide-binding</keyword>
<dbReference type="Pfam" id="PF13458">
    <property type="entry name" value="Peripla_BP_6"/>
    <property type="match status" value="1"/>
</dbReference>
<evidence type="ECO:0000259" key="13">
    <source>
        <dbReference type="PROSITE" id="PS50011"/>
    </source>
</evidence>
<reference evidence="14 15" key="1">
    <citation type="submission" date="2020-08" db="EMBL/GenBank/DDBJ databases">
        <title>Sequencing the genomes of 1000 actinobacteria strains.</title>
        <authorList>
            <person name="Klenk H.-P."/>
        </authorList>
    </citation>
    <scope>NUCLEOTIDE SEQUENCE [LARGE SCALE GENOMIC DNA]</scope>
    <source>
        <strain evidence="14 15">DSM 102030</strain>
    </source>
</reference>
<evidence type="ECO:0000256" key="10">
    <source>
        <dbReference type="ARBA" id="ARBA00023136"/>
    </source>
</evidence>
<dbReference type="InterPro" id="IPR001828">
    <property type="entry name" value="ANF_lig-bd_rcpt"/>
</dbReference>
<evidence type="ECO:0000256" key="6">
    <source>
        <dbReference type="ARBA" id="ARBA00022741"/>
    </source>
</evidence>
<keyword evidence="8 11" id="KW-0067">ATP-binding</keyword>
<evidence type="ECO:0000256" key="2">
    <source>
        <dbReference type="ARBA" id="ARBA00010062"/>
    </source>
</evidence>
<keyword evidence="3" id="KW-0808">Transferase</keyword>
<dbReference type="PANTHER" id="PTHR43289">
    <property type="entry name" value="MITOGEN-ACTIVATED PROTEIN KINASE KINASE KINASE 20-RELATED"/>
    <property type="match status" value="1"/>
</dbReference>
<evidence type="ECO:0000256" key="8">
    <source>
        <dbReference type="ARBA" id="ARBA00022840"/>
    </source>
</evidence>
<comment type="caution">
    <text evidence="14">The sequence shown here is derived from an EMBL/GenBank/DDBJ whole genome shotgun (WGS) entry which is preliminary data.</text>
</comment>
<evidence type="ECO:0000313" key="14">
    <source>
        <dbReference type="EMBL" id="MBB4929971.1"/>
    </source>
</evidence>
<evidence type="ECO:0000256" key="9">
    <source>
        <dbReference type="ARBA" id="ARBA00022989"/>
    </source>
</evidence>
<dbReference type="SUPFAM" id="SSF53822">
    <property type="entry name" value="Periplasmic binding protein-like I"/>
    <property type="match status" value="2"/>
</dbReference>
<dbReference type="InterPro" id="IPR028082">
    <property type="entry name" value="Peripla_BP_I"/>
</dbReference>
<dbReference type="InterPro" id="IPR017441">
    <property type="entry name" value="Protein_kinase_ATP_BS"/>
</dbReference>
<feature type="region of interest" description="Disordered" evidence="12">
    <location>
        <begin position="1"/>
        <end position="20"/>
    </location>
</feature>
<keyword evidence="9" id="KW-1133">Transmembrane helix</keyword>
<evidence type="ECO:0000313" key="15">
    <source>
        <dbReference type="Proteomes" id="UP000523007"/>
    </source>
</evidence>
<keyword evidence="4" id="KW-0812">Transmembrane</keyword>
<dbReference type="Gene3D" id="3.30.200.20">
    <property type="entry name" value="Phosphorylase Kinase, domain 1"/>
    <property type="match status" value="1"/>
</dbReference>
<keyword evidence="7 14" id="KW-0418">Kinase</keyword>
<sequence>MSFDPPPSAMTPLEDQDPTSIPPFRVKGRLGAGGMGVVYGAVSPDGDWVAIKVIRDEYAKDAGFRARFARETDLVQRVRAPCIAPVLAAETDGPRPWYATPYVPGPTLSQHISAAGALPASRVRVLALGMADAIAAIHDAGVVHRDLKPTNVILAPDGPKVLDFGIARAVDETAITSTGQLVGSPGWVSPERFRGDSGPPADVFCWGALVAYAATGRPPFGSGSAETLMYRVLHAEPDLVGIPEGLAEPVALALSKDPHQRPASAELARRCSGADHPATTEVTTLVESAIVRHWPRDSAAASPPGGQGTDDGNASQPAPAGRRFTRLSVVLGAATALALSAAIGTWVSVWDGEPEQPNGASDQGTPAASSPAAPEHSPNTEAEPLRFAALLPESGPLDFIEPPAKAGIDLAVADINEAGGVRGTELPDAEGFDEGQEPGDVIRASDDILHEGVDAVIGPTTSSSVLSVIDRFASADVVMCSGSAEAPELTETTEALFFRTVPAAEENDSAETELSQYDPPAGFKERLVEFTDDLEEFHFSAHYYDCVVTVALASEAAGSSEASEIAQSMARVTQDGESCSSFGECRDLLEDSREIDYQGASGPIAFDDNGDVTEGS</sequence>
<dbReference type="InterPro" id="IPR011009">
    <property type="entry name" value="Kinase-like_dom_sf"/>
</dbReference>
<organism evidence="14 15">
    <name type="scientific">Lipingzhangella halophila</name>
    <dbReference type="NCBI Taxonomy" id="1783352"/>
    <lineage>
        <taxon>Bacteria</taxon>
        <taxon>Bacillati</taxon>
        <taxon>Actinomycetota</taxon>
        <taxon>Actinomycetes</taxon>
        <taxon>Streptosporangiales</taxon>
        <taxon>Nocardiopsidaceae</taxon>
        <taxon>Lipingzhangella</taxon>
    </lineage>
</organism>
<dbReference type="Proteomes" id="UP000523007">
    <property type="component" value="Unassembled WGS sequence"/>
</dbReference>
<dbReference type="GO" id="GO:0004674">
    <property type="term" value="F:protein serine/threonine kinase activity"/>
    <property type="evidence" value="ECO:0007669"/>
    <property type="project" value="UniProtKB-KW"/>
</dbReference>
<feature type="region of interest" description="Disordered" evidence="12">
    <location>
        <begin position="297"/>
        <end position="320"/>
    </location>
</feature>
<keyword evidence="5" id="KW-0732">Signal</keyword>
<evidence type="ECO:0000256" key="3">
    <source>
        <dbReference type="ARBA" id="ARBA00022679"/>
    </source>
</evidence>
<comment type="subcellular location">
    <subcellularLocation>
        <location evidence="1">Membrane</location>
    </subcellularLocation>
</comment>
<keyword evidence="15" id="KW-1185">Reference proteome</keyword>
<dbReference type="CDD" id="cd14014">
    <property type="entry name" value="STKc_PknB_like"/>
    <property type="match status" value="1"/>
</dbReference>
<dbReference type="PROSITE" id="PS00107">
    <property type="entry name" value="PROTEIN_KINASE_ATP"/>
    <property type="match status" value="1"/>
</dbReference>
<comment type="similarity">
    <text evidence="2">Belongs to the leucine-binding protein family.</text>
</comment>
<dbReference type="Gene3D" id="3.40.50.2300">
    <property type="match status" value="1"/>
</dbReference>
<evidence type="ECO:0000256" key="7">
    <source>
        <dbReference type="ARBA" id="ARBA00022777"/>
    </source>
</evidence>
<dbReference type="AlphaFoldDB" id="A0A7W7W0U3"/>
<dbReference type="InterPro" id="IPR028081">
    <property type="entry name" value="Leu-bd"/>
</dbReference>
<dbReference type="SUPFAM" id="SSF56112">
    <property type="entry name" value="Protein kinase-like (PK-like)"/>
    <property type="match status" value="1"/>
</dbReference>
<feature type="region of interest" description="Disordered" evidence="12">
    <location>
        <begin position="350"/>
        <end position="380"/>
    </location>
</feature>
<dbReference type="GO" id="GO:0005524">
    <property type="term" value="F:ATP binding"/>
    <property type="evidence" value="ECO:0007669"/>
    <property type="project" value="UniProtKB-UniRule"/>
</dbReference>
<feature type="domain" description="Protein kinase" evidence="13">
    <location>
        <begin position="24"/>
        <end position="279"/>
    </location>
</feature>
<dbReference type="PROSITE" id="PS50011">
    <property type="entry name" value="PROTEIN_KINASE_DOM"/>
    <property type="match status" value="1"/>
</dbReference>
<accession>A0A7W7W0U3</accession>
<proteinExistence type="inferred from homology"/>
<dbReference type="GO" id="GO:0016020">
    <property type="term" value="C:membrane"/>
    <property type="evidence" value="ECO:0007669"/>
    <property type="project" value="UniProtKB-SubCell"/>
</dbReference>
<feature type="binding site" evidence="11">
    <location>
        <position position="52"/>
    </location>
    <ligand>
        <name>ATP</name>
        <dbReference type="ChEBI" id="CHEBI:30616"/>
    </ligand>
</feature>
<dbReference type="InterPro" id="IPR000719">
    <property type="entry name" value="Prot_kinase_dom"/>
</dbReference>
<keyword evidence="10" id="KW-0472">Membrane</keyword>
<dbReference type="Gene3D" id="1.10.510.10">
    <property type="entry name" value="Transferase(Phosphotransferase) domain 1"/>
    <property type="match status" value="1"/>
</dbReference>
<dbReference type="EMBL" id="JACHJT010000001">
    <property type="protein sequence ID" value="MBB4929971.1"/>
    <property type="molecule type" value="Genomic_DNA"/>
</dbReference>
<dbReference type="InterPro" id="IPR008271">
    <property type="entry name" value="Ser/Thr_kinase_AS"/>
</dbReference>
<evidence type="ECO:0000256" key="12">
    <source>
        <dbReference type="SAM" id="MobiDB-lite"/>
    </source>
</evidence>
<dbReference type="SMART" id="SM00220">
    <property type="entry name" value="S_TKc"/>
    <property type="match status" value="1"/>
</dbReference>
<evidence type="ECO:0000256" key="11">
    <source>
        <dbReference type="PROSITE-ProRule" id="PRU10141"/>
    </source>
</evidence>
<dbReference type="Pfam" id="PF00069">
    <property type="entry name" value="Pkinase"/>
    <property type="match status" value="1"/>
</dbReference>
<dbReference type="PROSITE" id="PS00108">
    <property type="entry name" value="PROTEIN_KINASE_ST"/>
    <property type="match status" value="1"/>
</dbReference>
<dbReference type="PANTHER" id="PTHR43289:SF34">
    <property type="entry name" value="SERINE_THREONINE-PROTEIN KINASE YBDM-RELATED"/>
    <property type="match status" value="1"/>
</dbReference>
<feature type="compositionally biased region" description="Low complexity" evidence="12">
    <location>
        <begin position="366"/>
        <end position="377"/>
    </location>
</feature>
<evidence type="ECO:0000256" key="4">
    <source>
        <dbReference type="ARBA" id="ARBA00022692"/>
    </source>
</evidence>
<dbReference type="RefSeq" id="WP_184574844.1">
    <property type="nucleotide sequence ID" value="NZ_JACHJT010000001.1"/>
</dbReference>